<evidence type="ECO:0000259" key="7">
    <source>
        <dbReference type="PROSITE" id="PS50850"/>
    </source>
</evidence>
<dbReference type="InterPro" id="IPR011701">
    <property type="entry name" value="MFS"/>
</dbReference>
<evidence type="ECO:0000256" key="2">
    <source>
        <dbReference type="ARBA" id="ARBA00022448"/>
    </source>
</evidence>
<evidence type="ECO:0000313" key="9">
    <source>
        <dbReference type="Proteomes" id="UP000242699"/>
    </source>
</evidence>
<feature type="transmembrane region" description="Helical" evidence="6">
    <location>
        <begin position="260"/>
        <end position="283"/>
    </location>
</feature>
<dbReference type="GO" id="GO:0005886">
    <property type="term" value="C:plasma membrane"/>
    <property type="evidence" value="ECO:0007669"/>
    <property type="project" value="UniProtKB-SubCell"/>
</dbReference>
<dbReference type="InterPro" id="IPR052983">
    <property type="entry name" value="MFS_Riboflavin_Transporter"/>
</dbReference>
<feature type="transmembrane region" description="Helical" evidence="6">
    <location>
        <begin position="34"/>
        <end position="52"/>
    </location>
</feature>
<evidence type="ECO:0000256" key="5">
    <source>
        <dbReference type="ARBA" id="ARBA00023136"/>
    </source>
</evidence>
<comment type="caution">
    <text evidence="8">The sequence shown here is derived from an EMBL/GenBank/DDBJ whole genome shotgun (WGS) entry which is preliminary data.</text>
</comment>
<evidence type="ECO:0000256" key="4">
    <source>
        <dbReference type="ARBA" id="ARBA00022989"/>
    </source>
</evidence>
<keyword evidence="2" id="KW-0813">Transport</keyword>
<dbReference type="CDD" id="cd17353">
    <property type="entry name" value="MFS_OFA_like"/>
    <property type="match status" value="1"/>
</dbReference>
<reference evidence="8 9" key="1">
    <citation type="journal article" date="2014" name="BMC Genomics">
        <title>Comparison of environmental and isolate Sulfobacillus genomes reveals diverse carbon, sulfur, nitrogen, and hydrogen metabolisms.</title>
        <authorList>
            <person name="Justice N.B."/>
            <person name="Norman A."/>
            <person name="Brown C.T."/>
            <person name="Singh A."/>
            <person name="Thomas B.C."/>
            <person name="Banfield J.F."/>
        </authorList>
    </citation>
    <scope>NUCLEOTIDE SEQUENCE [LARGE SCALE GENOMIC DNA]</scope>
    <source>
        <strain evidence="8">AMDSBA1</strain>
    </source>
</reference>
<dbReference type="AlphaFoldDB" id="A0A2T2WXI7"/>
<gene>
    <name evidence="8" type="ORF">C7B43_12770</name>
</gene>
<keyword evidence="4 6" id="KW-1133">Transmembrane helix</keyword>
<feature type="transmembrane region" description="Helical" evidence="6">
    <location>
        <begin position="390"/>
        <end position="411"/>
    </location>
</feature>
<evidence type="ECO:0000256" key="1">
    <source>
        <dbReference type="ARBA" id="ARBA00004651"/>
    </source>
</evidence>
<feature type="transmembrane region" description="Helical" evidence="6">
    <location>
        <begin position="192"/>
        <end position="212"/>
    </location>
</feature>
<keyword evidence="5 6" id="KW-0472">Membrane</keyword>
<dbReference type="EMBL" id="PXYT01000031">
    <property type="protein sequence ID" value="PSR26926.1"/>
    <property type="molecule type" value="Genomic_DNA"/>
</dbReference>
<dbReference type="PROSITE" id="PS50850">
    <property type="entry name" value="MFS"/>
    <property type="match status" value="1"/>
</dbReference>
<protein>
    <submittedName>
        <fullName evidence="8">MFS transporter</fullName>
    </submittedName>
</protein>
<dbReference type="InterPro" id="IPR020846">
    <property type="entry name" value="MFS_dom"/>
</dbReference>
<dbReference type="PANTHER" id="PTHR43385">
    <property type="entry name" value="RIBOFLAVIN TRANSPORTER RIBJ"/>
    <property type="match status" value="1"/>
</dbReference>
<evidence type="ECO:0000313" key="8">
    <source>
        <dbReference type="EMBL" id="PSR26926.1"/>
    </source>
</evidence>
<dbReference type="Pfam" id="PF07690">
    <property type="entry name" value="MFS_1"/>
    <property type="match status" value="1"/>
</dbReference>
<evidence type="ECO:0000256" key="3">
    <source>
        <dbReference type="ARBA" id="ARBA00022692"/>
    </source>
</evidence>
<dbReference type="InterPro" id="IPR036259">
    <property type="entry name" value="MFS_trans_sf"/>
</dbReference>
<name>A0A2T2WXI7_9FIRM</name>
<dbReference type="GO" id="GO:0022857">
    <property type="term" value="F:transmembrane transporter activity"/>
    <property type="evidence" value="ECO:0007669"/>
    <property type="project" value="InterPro"/>
</dbReference>
<proteinExistence type="predicted"/>
<feature type="transmembrane region" description="Helical" evidence="6">
    <location>
        <begin position="289"/>
        <end position="312"/>
    </location>
</feature>
<feature type="domain" description="Major facilitator superfamily (MFS) profile" evidence="7">
    <location>
        <begin position="259"/>
        <end position="456"/>
    </location>
</feature>
<accession>A0A2T2WXI7</accession>
<sequence length="456" mass="50189">MNTSEPSYREVKDQNGRVYRVGETPKQIMGYGRWVMILVPWIAMFLISTFEYGWGAAEHTLAHVYHWNLVAAFWNYTVYVIFEAGASYPTGWLREHGYLPVKRAVLIGGIMVLLSYYFLAHSQALWVAYVGYAALGGLGAGMVYSSAINITSKWYPEKKGLRTGFVNGAYAYGSVPFIFMFSFYFHPSNFVTILYLTGLILGGGLIIISFFLKDPPKNWWPKEVNPLTWKDDRRNRALRANPPAVKQWTTKEMMGTWQVYVLWITFVLIAGVSLFGTGFNVPFAKHDHFGPFVAAASAGVLAIVNGGGRAFVGWVSDLIGRRNAMTLFFAMEGLVQFGVLASGLAHNEFFFVFFAFFAGLGGGALFPLFATITPDYYGEANNASNYGVVYSAKIVGGIYGGVASAIMISSFGYTGGYILAGCLGIVAALLTLTLKQPRPVLSRQSLGVSEEETATQ</sequence>
<feature type="transmembrane region" description="Helical" evidence="6">
    <location>
        <begin position="64"/>
        <end position="82"/>
    </location>
</feature>
<feature type="transmembrane region" description="Helical" evidence="6">
    <location>
        <begin position="103"/>
        <end position="120"/>
    </location>
</feature>
<feature type="transmembrane region" description="Helical" evidence="6">
    <location>
        <begin position="417"/>
        <end position="434"/>
    </location>
</feature>
<dbReference type="PANTHER" id="PTHR43385:SF1">
    <property type="entry name" value="RIBOFLAVIN TRANSPORTER RIBJ"/>
    <property type="match status" value="1"/>
</dbReference>
<feature type="transmembrane region" description="Helical" evidence="6">
    <location>
        <begin position="324"/>
        <end position="343"/>
    </location>
</feature>
<dbReference type="Proteomes" id="UP000242699">
    <property type="component" value="Unassembled WGS sequence"/>
</dbReference>
<dbReference type="Gene3D" id="1.20.1250.20">
    <property type="entry name" value="MFS general substrate transporter like domains"/>
    <property type="match status" value="2"/>
</dbReference>
<keyword evidence="3 6" id="KW-0812">Transmembrane</keyword>
<comment type="subcellular location">
    <subcellularLocation>
        <location evidence="1">Cell membrane</location>
        <topology evidence="1">Multi-pass membrane protein</topology>
    </subcellularLocation>
</comment>
<feature type="transmembrane region" description="Helical" evidence="6">
    <location>
        <begin position="165"/>
        <end position="186"/>
    </location>
</feature>
<evidence type="ECO:0000256" key="6">
    <source>
        <dbReference type="SAM" id="Phobius"/>
    </source>
</evidence>
<feature type="transmembrane region" description="Helical" evidence="6">
    <location>
        <begin position="126"/>
        <end position="144"/>
    </location>
</feature>
<organism evidence="8 9">
    <name type="scientific">Sulfobacillus benefaciens</name>
    <dbReference type="NCBI Taxonomy" id="453960"/>
    <lineage>
        <taxon>Bacteria</taxon>
        <taxon>Bacillati</taxon>
        <taxon>Bacillota</taxon>
        <taxon>Clostridia</taxon>
        <taxon>Eubacteriales</taxon>
        <taxon>Clostridiales Family XVII. Incertae Sedis</taxon>
        <taxon>Sulfobacillus</taxon>
    </lineage>
</organism>
<feature type="transmembrane region" description="Helical" evidence="6">
    <location>
        <begin position="349"/>
        <end position="369"/>
    </location>
</feature>
<dbReference type="SUPFAM" id="SSF103473">
    <property type="entry name" value="MFS general substrate transporter"/>
    <property type="match status" value="1"/>
</dbReference>